<dbReference type="SUPFAM" id="SSF103473">
    <property type="entry name" value="MFS general substrate transporter"/>
    <property type="match status" value="1"/>
</dbReference>
<evidence type="ECO:0000256" key="1">
    <source>
        <dbReference type="ARBA" id="ARBA00004141"/>
    </source>
</evidence>
<feature type="transmembrane region" description="Helical" evidence="8">
    <location>
        <begin position="298"/>
        <end position="316"/>
    </location>
</feature>
<feature type="transmembrane region" description="Helical" evidence="8">
    <location>
        <begin position="366"/>
        <end position="388"/>
    </location>
</feature>
<name>A0A1F7RRY8_9BACT</name>
<dbReference type="Pfam" id="PF03092">
    <property type="entry name" value="BT1"/>
    <property type="match status" value="1"/>
</dbReference>
<dbReference type="AlphaFoldDB" id="A0A1F7RRY8"/>
<evidence type="ECO:0000256" key="6">
    <source>
        <dbReference type="ARBA" id="ARBA00023136"/>
    </source>
</evidence>
<evidence type="ECO:0008006" key="11">
    <source>
        <dbReference type="Google" id="ProtNLM"/>
    </source>
</evidence>
<feature type="transmembrane region" description="Helical" evidence="8">
    <location>
        <begin position="113"/>
        <end position="132"/>
    </location>
</feature>
<comment type="caution">
    <text evidence="9">The sequence shown here is derived from an EMBL/GenBank/DDBJ whole genome shotgun (WGS) entry which is preliminary data.</text>
</comment>
<evidence type="ECO:0000256" key="8">
    <source>
        <dbReference type="SAM" id="Phobius"/>
    </source>
</evidence>
<evidence type="ECO:0000256" key="7">
    <source>
        <dbReference type="SAM" id="MobiDB-lite"/>
    </source>
</evidence>
<comment type="similarity">
    <text evidence="2">Belongs to the major facilitator superfamily. Folate-biopterin transporter (TC 2.A.71) family.</text>
</comment>
<proteinExistence type="inferred from homology"/>
<evidence type="ECO:0000313" key="9">
    <source>
        <dbReference type="EMBL" id="OGL44312.1"/>
    </source>
</evidence>
<keyword evidence="6 8" id="KW-0472">Membrane</keyword>
<feature type="transmembrane region" description="Helical" evidence="8">
    <location>
        <begin position="138"/>
        <end position="157"/>
    </location>
</feature>
<organism evidence="9 10">
    <name type="scientific">Candidatus Schekmanbacteria bacterium RBG_13_48_7</name>
    <dbReference type="NCBI Taxonomy" id="1817878"/>
    <lineage>
        <taxon>Bacteria</taxon>
        <taxon>Candidatus Schekmaniibacteriota</taxon>
    </lineage>
</organism>
<accession>A0A1F7RRY8</accession>
<evidence type="ECO:0000256" key="4">
    <source>
        <dbReference type="ARBA" id="ARBA00022692"/>
    </source>
</evidence>
<dbReference type="Proteomes" id="UP000179266">
    <property type="component" value="Unassembled WGS sequence"/>
</dbReference>
<gene>
    <name evidence="9" type="ORF">A2161_22580</name>
</gene>
<feature type="region of interest" description="Disordered" evidence="7">
    <location>
        <begin position="1"/>
        <end position="25"/>
    </location>
</feature>
<feature type="transmembrane region" description="Helical" evidence="8">
    <location>
        <begin position="178"/>
        <end position="201"/>
    </location>
</feature>
<protein>
    <recommendedName>
        <fullName evidence="11">Major facilitator superfamily (MFS) profile domain-containing protein</fullName>
    </recommendedName>
</protein>
<dbReference type="InterPro" id="IPR039309">
    <property type="entry name" value="BT1"/>
</dbReference>
<feature type="transmembrane region" description="Helical" evidence="8">
    <location>
        <begin position="328"/>
        <end position="346"/>
    </location>
</feature>
<evidence type="ECO:0000256" key="3">
    <source>
        <dbReference type="ARBA" id="ARBA00022448"/>
    </source>
</evidence>
<feature type="transmembrane region" description="Helical" evidence="8">
    <location>
        <begin position="395"/>
        <end position="420"/>
    </location>
</feature>
<dbReference type="Gene3D" id="1.20.1250.20">
    <property type="entry name" value="MFS general substrate transporter like domains"/>
    <property type="match status" value="1"/>
</dbReference>
<feature type="transmembrane region" description="Helical" evidence="8">
    <location>
        <begin position="253"/>
        <end position="278"/>
    </location>
</feature>
<dbReference type="PANTHER" id="PTHR31585">
    <property type="entry name" value="FOLATE-BIOPTERIN TRANSPORTER 1, CHLOROPLASTIC"/>
    <property type="match status" value="1"/>
</dbReference>
<evidence type="ECO:0000256" key="5">
    <source>
        <dbReference type="ARBA" id="ARBA00022989"/>
    </source>
</evidence>
<dbReference type="InterPro" id="IPR036259">
    <property type="entry name" value="MFS_trans_sf"/>
</dbReference>
<dbReference type="PANTHER" id="PTHR31585:SF5">
    <property type="entry name" value="RNA-BINDING S4 DOMAIN-CONTAINING PROTEIN"/>
    <property type="match status" value="1"/>
</dbReference>
<keyword evidence="3" id="KW-0813">Transport</keyword>
<sequence length="568" mass="63829">MNNNSGKTNNKKDDNLNQSDQVEATSQTITNATSQKKLFGLNPIKIVFAMEYVLQGIANPFQGITYQPFFKHFRYDYGLSEAATQNLFSKSYLAWSFKPLLGFLIDAFGKTKVLLTILLSFSVIFYFITPIFDNNAMIFFWMMFVLSVILAATDVCVDRATVIDGDEESKRSGKSKSTTVGLNQAICWAAIYGTSIIAAVSGGYIADNINIDYLMYMLTLVPLAVLIIVLFLPKDTAIPIPLQDSVKNFWDGLNTGPVLWIIIFYFLFHFQPAMGALWTNHLIENLHFTQAEIGYSDGASYVGLFVGVILFATYGIRWQDKFGLKRLFKIFILSSIAVNLTQYMLVDPWFTKIAIVLQKTFPVFSIGTMRLVYLSIYNFFMAVFLGFVRMSTLSLVGAVIPVKAAGSLFAGFMSVANLAYSFSYSSGSWLYENGLYYGIFRILQQNLFGISAVPGANMSINLLIFIGSIAYLLSYVAAHRLPDRKQTLAVEDDIDYLSGPEKYAVLGKSFLRTVNNLSVIMIIVVFCISYFYAQFDVVSTSLFAFFGVTFFRKLFLDHSYNRIKSKQT</sequence>
<evidence type="ECO:0000256" key="2">
    <source>
        <dbReference type="ARBA" id="ARBA00007015"/>
    </source>
</evidence>
<feature type="transmembrane region" description="Helical" evidence="8">
    <location>
        <begin position="458"/>
        <end position="478"/>
    </location>
</feature>
<keyword evidence="5 8" id="KW-1133">Transmembrane helix</keyword>
<keyword evidence="4 8" id="KW-0812">Transmembrane</keyword>
<reference evidence="9 10" key="1">
    <citation type="journal article" date="2016" name="Nat. Commun.">
        <title>Thousands of microbial genomes shed light on interconnected biogeochemical processes in an aquifer system.</title>
        <authorList>
            <person name="Anantharaman K."/>
            <person name="Brown C.T."/>
            <person name="Hug L.A."/>
            <person name="Sharon I."/>
            <person name="Castelle C.J."/>
            <person name="Probst A.J."/>
            <person name="Thomas B.C."/>
            <person name="Singh A."/>
            <person name="Wilkins M.J."/>
            <person name="Karaoz U."/>
            <person name="Brodie E.L."/>
            <person name="Williams K.H."/>
            <person name="Hubbard S.S."/>
            <person name="Banfield J.F."/>
        </authorList>
    </citation>
    <scope>NUCLEOTIDE SEQUENCE [LARGE SCALE GENOMIC DNA]</scope>
</reference>
<comment type="subcellular location">
    <subcellularLocation>
        <location evidence="1">Membrane</location>
        <topology evidence="1">Multi-pass membrane protein</topology>
    </subcellularLocation>
</comment>
<feature type="transmembrane region" description="Helical" evidence="8">
    <location>
        <begin position="514"/>
        <end position="532"/>
    </location>
</feature>
<feature type="transmembrane region" description="Helical" evidence="8">
    <location>
        <begin position="213"/>
        <end position="232"/>
    </location>
</feature>
<feature type="transmembrane region" description="Helical" evidence="8">
    <location>
        <begin position="538"/>
        <end position="556"/>
    </location>
</feature>
<evidence type="ECO:0000313" key="10">
    <source>
        <dbReference type="Proteomes" id="UP000179266"/>
    </source>
</evidence>
<feature type="compositionally biased region" description="Polar residues" evidence="7">
    <location>
        <begin position="16"/>
        <end position="25"/>
    </location>
</feature>
<dbReference type="EMBL" id="MGDD01000230">
    <property type="protein sequence ID" value="OGL44312.1"/>
    <property type="molecule type" value="Genomic_DNA"/>
</dbReference>
<dbReference type="GO" id="GO:0016020">
    <property type="term" value="C:membrane"/>
    <property type="evidence" value="ECO:0007669"/>
    <property type="project" value="UniProtKB-SubCell"/>
</dbReference>